<comment type="subcellular location">
    <subcellularLocation>
        <location evidence="1 9">Nucleus</location>
    </subcellularLocation>
</comment>
<dbReference type="GO" id="GO:0006357">
    <property type="term" value="P:regulation of transcription by RNA polymerase II"/>
    <property type="evidence" value="ECO:0007669"/>
    <property type="project" value="InterPro"/>
</dbReference>
<evidence type="ECO:0000256" key="6">
    <source>
        <dbReference type="ARBA" id="ARBA00023163"/>
    </source>
</evidence>
<dbReference type="OrthoDB" id="5322661at2759"/>
<dbReference type="Proteomes" id="UP000800096">
    <property type="component" value="Unassembled WGS sequence"/>
</dbReference>
<evidence type="ECO:0000313" key="11">
    <source>
        <dbReference type="EMBL" id="KAF1922078.1"/>
    </source>
</evidence>
<gene>
    <name evidence="9" type="primary">MED5</name>
    <name evidence="11" type="ORF">BDU57DRAFT_511223</name>
</gene>
<dbReference type="AlphaFoldDB" id="A0A6A5R4I7"/>
<evidence type="ECO:0000256" key="9">
    <source>
        <dbReference type="RuleBase" id="RU364142"/>
    </source>
</evidence>
<protein>
    <recommendedName>
        <fullName evidence="3 9">Mediator of RNA polymerase II transcription subunit 5</fullName>
    </recommendedName>
    <alternativeName>
        <fullName evidence="8 9">Mediator complex subunit 5</fullName>
    </alternativeName>
</protein>
<dbReference type="EMBL" id="ML979132">
    <property type="protein sequence ID" value="KAF1922078.1"/>
    <property type="molecule type" value="Genomic_DNA"/>
</dbReference>
<keyword evidence="4 9" id="KW-0805">Transcription regulation</keyword>
<evidence type="ECO:0000256" key="5">
    <source>
        <dbReference type="ARBA" id="ARBA00023159"/>
    </source>
</evidence>
<evidence type="ECO:0000313" key="12">
    <source>
        <dbReference type="Proteomes" id="UP000800096"/>
    </source>
</evidence>
<keyword evidence="6 9" id="KW-0804">Transcription</keyword>
<dbReference type="Pfam" id="PF08689">
    <property type="entry name" value="Med5"/>
    <property type="match status" value="1"/>
</dbReference>
<reference evidence="11" key="1">
    <citation type="journal article" date="2020" name="Stud. Mycol.">
        <title>101 Dothideomycetes genomes: a test case for predicting lifestyles and emergence of pathogens.</title>
        <authorList>
            <person name="Haridas S."/>
            <person name="Albert R."/>
            <person name="Binder M."/>
            <person name="Bloem J."/>
            <person name="Labutti K."/>
            <person name="Salamov A."/>
            <person name="Andreopoulos B."/>
            <person name="Baker S."/>
            <person name="Barry K."/>
            <person name="Bills G."/>
            <person name="Bluhm B."/>
            <person name="Cannon C."/>
            <person name="Castanera R."/>
            <person name="Culley D."/>
            <person name="Daum C."/>
            <person name="Ezra D."/>
            <person name="Gonzalez J."/>
            <person name="Henrissat B."/>
            <person name="Kuo A."/>
            <person name="Liang C."/>
            <person name="Lipzen A."/>
            <person name="Lutzoni F."/>
            <person name="Magnuson J."/>
            <person name="Mondo S."/>
            <person name="Nolan M."/>
            <person name="Ohm R."/>
            <person name="Pangilinan J."/>
            <person name="Park H.-J."/>
            <person name="Ramirez L."/>
            <person name="Alfaro M."/>
            <person name="Sun H."/>
            <person name="Tritt A."/>
            <person name="Yoshinaga Y."/>
            <person name="Zwiers L.-H."/>
            <person name="Turgeon B."/>
            <person name="Goodwin S."/>
            <person name="Spatafora J."/>
            <person name="Crous P."/>
            <person name="Grigoriev I."/>
        </authorList>
    </citation>
    <scope>NUCLEOTIDE SEQUENCE</scope>
    <source>
        <strain evidence="11">HMLAC05119</strain>
    </source>
</reference>
<name>A0A6A5R4I7_AMPQU</name>
<organism evidence="11 12">
    <name type="scientific">Ampelomyces quisqualis</name>
    <name type="common">Powdery mildew agent</name>
    <dbReference type="NCBI Taxonomy" id="50730"/>
    <lineage>
        <taxon>Eukaryota</taxon>
        <taxon>Fungi</taxon>
        <taxon>Dikarya</taxon>
        <taxon>Ascomycota</taxon>
        <taxon>Pezizomycotina</taxon>
        <taxon>Dothideomycetes</taxon>
        <taxon>Pleosporomycetidae</taxon>
        <taxon>Pleosporales</taxon>
        <taxon>Pleosporineae</taxon>
        <taxon>Phaeosphaeriaceae</taxon>
        <taxon>Ampelomyces</taxon>
    </lineage>
</organism>
<evidence type="ECO:0000256" key="3">
    <source>
        <dbReference type="ARBA" id="ARBA00020628"/>
    </source>
</evidence>
<keyword evidence="5 9" id="KW-0010">Activator</keyword>
<proteinExistence type="inferred from homology"/>
<comment type="similarity">
    <text evidence="2 9">Belongs to the Mediator complex subunit 5 family.</text>
</comment>
<comment type="subunit">
    <text evidence="9">Component of the Mediator complex.</text>
</comment>
<evidence type="ECO:0000256" key="7">
    <source>
        <dbReference type="ARBA" id="ARBA00023242"/>
    </source>
</evidence>
<evidence type="ECO:0000256" key="2">
    <source>
        <dbReference type="ARBA" id="ARBA00008782"/>
    </source>
</evidence>
<evidence type="ECO:0000256" key="8">
    <source>
        <dbReference type="ARBA" id="ARBA00031256"/>
    </source>
</evidence>
<evidence type="ECO:0000256" key="10">
    <source>
        <dbReference type="SAM" id="MobiDB-lite"/>
    </source>
</evidence>
<evidence type="ECO:0000256" key="4">
    <source>
        <dbReference type="ARBA" id="ARBA00023015"/>
    </source>
</evidence>
<dbReference type="PANTHER" id="PTHR35784">
    <property type="entry name" value="MEDIATOR OF RNA POLYMERASE II TRANSCRIPTION SUBUNIT 5"/>
    <property type="match status" value="1"/>
</dbReference>
<evidence type="ECO:0000256" key="1">
    <source>
        <dbReference type="ARBA" id="ARBA00004123"/>
    </source>
</evidence>
<sequence length="1047" mass="115112">MALMAKEWTAFLDRCIEHRIQPDLFDAAAAQLHAKSPLPGRKIAALLLRPRAVVNASSVDPRVIVYLERLLVLKKVDASDVLSSSFQYSKDRLPKTGDDGSSKSAEPHNPPELEEVVFHRLSKAFQAEERPVNNTEGLRTLVVVTRWMQTMVTSHTSDTMIQAMAGIQQQPQQQSINVREGLGMLVVGIVENHKMLHILNNPKAKDLHKSFARSLSSFIPFLSHSSIGSQNALQIASRLEISQKQHDFHDKPATVNGESNGDTGLEVAALQLEAVMDLQTVNTRAGIYVFLNSLLVARPLTDDYTIINYLHSRYKIDPQNMATELITAAFDIIANAMYRSEPSQTMFCLKSFLINKIPILLSQISPSIFPMTPEICITQALGHVDPNAFPAFSQGFDDMMGNNNSLADVRQDFLNACALHGLITTATVERLLGETPMQGPPETKYDKKMLLDQCKNNFDKISMYIDEIDNLDGNAGAIVGAITEFVSHLCETQMTMYLKQLSSLLFKKPQALDVILQFTSPASILRPLCQILDDWHYDSDQGEYQPVYDEFGAVLVLAMAIIYRYDLTFHDIGITPDSFVARLVGQQSMSPEDMTEEQGKHLGRWLKGLYDSGNEGLSNDVFASCSPQDFYTIVPTLFQQTVMALSAGILTFESVKGGIEYLMETFLLPSLIGGLFWMSSYALTQTHTDLDAMMRIIREVILSAPSSGDAQAMHAAILAMVSSRLEKSLRTVQRRDASRANNIEPLMQAIKSNQHYVRSMYAPMKELEQWTNSPNNTLHTSLRHTVQQLSQWASTASIQPNPPSYTHRQVYASLKILGAFKVMRAIIDEIKVQTEAGNGAAALDIGVSIICAPTVDDSPVPVDWLGSSIPASHPPRTRMNLREMLKNEFDNAAALVATDPLGAETIVRLHRRVEAQLSSIGELVLQGQGPVMAGLPTVNINDMANQSMSDDLTKAIDDAAAATMANDITSMDNKALQRSMDELGGTDGLDLSSIGMGTGDGTTGELGNLPDLDLGDMSGMGMSMDMDMDMAMGGGGDDDWGLDFDNM</sequence>
<dbReference type="InterPro" id="IPR014801">
    <property type="entry name" value="Mediator_Med5_fun"/>
</dbReference>
<dbReference type="GO" id="GO:0016592">
    <property type="term" value="C:mediator complex"/>
    <property type="evidence" value="ECO:0007669"/>
    <property type="project" value="InterPro"/>
</dbReference>
<keyword evidence="12" id="KW-1185">Reference proteome</keyword>
<comment type="function">
    <text evidence="9">Component of the Mediator complex, a coactivator involved in the regulated transcription of nearly all RNA polymerase II-dependent genes. Mediator functions as a bridge to convey information from gene-specific regulatory proteins to the basal RNA polymerase II transcription machinery. Mediator is recruited to promoters by direct interactions with regulatory proteins and serves as a scaffold for the assembly of a functional preinitiation complex with RNA polymerase II and the general transcription factors.</text>
</comment>
<accession>A0A6A5R4I7</accession>
<feature type="region of interest" description="Disordered" evidence="10">
    <location>
        <begin position="92"/>
        <end position="111"/>
    </location>
</feature>
<keyword evidence="7 9" id="KW-0539">Nucleus</keyword>
<dbReference type="GO" id="GO:0003712">
    <property type="term" value="F:transcription coregulator activity"/>
    <property type="evidence" value="ECO:0007669"/>
    <property type="project" value="InterPro"/>
</dbReference>
<dbReference type="PANTHER" id="PTHR35784:SF1">
    <property type="entry name" value="MEDIATOR OF RNA POLYMERASE II TRANSCRIPTION SUBUNIT 5"/>
    <property type="match status" value="1"/>
</dbReference>